<sequence>MESGSRRNLLTAGPPFGGKATHVYPQPQTYAHTATTFHLSSCISSSVMIFPLAGKSTAPTSQPWGVPERPPHRQRQSLTCTDTLTADGLRPSTRIYSHTCSRSSTGGTFSGLWCFPLVQASGGWGGGGGPQRHGEFRCVAGACRSICRCRYRRRRRLCASAVIAAAAVTAASGIPGGDGVPTAIWHRGNGAPVPKSGSDGINSCILCTSNSDYNSSGRSNENYSDVGTAGTAAANLSNEAPKTSWITDGQKRDDLHISASSHAGDGAEVISRDVKTRIRSRSGSGSGSEGGTHGIQGDRGLTYAPSASDISTTYGLHRSKDAGGTAGLRRRGSRTDPEKGGLDSLDPEVQARHGDMYGRQRKRPALGPEAAAALARTAATASRRRWASDDGGGSSHSSSSSAIGSASELPAQPAEVMRAIKTCATVTELQRLYRLAQPAADLEMPGGTVTSVKNTQMLVASERTGAAVGTTPIDNGDIAATAAAAIPAAGGVLNDLHLVAILTHLAQLETADWPAPSLRQRFGGRRRVGAGIPGADAEALDVASFGWEVAMAVGVRLAMGSEVLSQPRAASNSLWAAAKLGLTLRAAWWEALAMPLLAGAAAPPLLSQSATAATDKDWMPPLPLTGRDLCNAVYAFGVAAAAATCGGRGGGDLFCSDGGGQAVSGAARRFVSRLRAVGSELLHACTASRLKSCKAQELSSLLYGVGLLRLQPSATWLEDCYSPALLAVMPSAGPQRFEASPPLKLVTALLQASKAMLTCTAAVLSGVEPSAATPSHPAHHQPAHQTPQELSPPPHHRWQNQHQRQLGSSALTHTLHSPPLSAPPQGQQRHPPQWNLLPMPPDMMITVIWSVGRLYDRGALRSLNTDTSRAGLSPPSTAEANITAAASTAERSAEGLSSSWLSAAVGASSRVLRRQLATQAAESRHESQRSGEWRREVTPQLGPRSLAALANALALLKVAPGSTADVDNDMWRLLYTAALRLCREPLRGTAGVGISSSSGDSYTRWDPRDVFSLLSAAVTAVDLASESSTSSSQTTIQVQLSSSQQRERHLPQPQPQGRPGQQQQQAQGSAEGMAAAVRVASARPPAELVEALLRRLLPTLLPLQLEPVVVSAGAVGSHQGASHYVSGYSLGAKTTTAAAGAAAAVASGGGGGCPDSVLVGCVWAVGKLRYRPSQDILAALAITARGRIARLPAPSLAQLLWSFAVLQQLSAPQEPQQSSILTIAPGLQRRVRAALERACGGSAAAAAVMVTSAGQGAKEAAPPLPPRTVIQLVSSLRRLRIPMPPVLTYRMASALVRPAVQQLSQELQLQQQRILTIRSGVCDGGGVADENVPWAASSLGGVTEAPRLHDSVRLLGALASAAADIRDSVAEWRERNISHCDGDSGGGGISGDDGSSSGRTSSISRAGRITPPGRRRRFTSGSSKPGFPAPPPDLRRTGLRLALWEAGWLAVRTASAGIENEQDLQRHEQQLLSPRPIPLRDWCSYLAGLRRLGFRPSLDLSTALLEYLTLPGPLALLQTCSAREVVALACELSYAIARRPQRRLPYSVAKLRLLRRRLSTAPHRSGGGNATDIMTAARSQNAGHFSGKKNSVGRELQARGFAAERDVRNCGSGGDASTENVDFGGQPGKRRQRIGWLVQSRLGPHLLAAVQRIAEGSGGDGAAPLQKVSERQVATLLGALRRLRLWPPVSVLAALMRASAGGDGAAGLAAPPSDLTDTVRMAVAVAAAMPVQPTTTSSFQNQPEGEAKLAISVDCHVAPTAAEPSTEPAAAAAGAIQSSGALTTVDVADGGVSAAAAEWLAHVAARTEAHLLAAPPIVLLEVLLPLVAELVEAARRADWMRDVVQNRILATTFAACIRTLRDGGAPLLFISRLLDALLGLTVSRSSTRHQSATAPGHPSNGGRIRGLRTHTCARFAPTQPTRGWPSPLDIRLPDDLWMAVYRASYHQMAIALPPAVASVAATATGPGMSNPGQALGGAETAEGSDRMAMVSSDDADAPAAPPPSPSMGSGAVCAGDFVRGDGASQGRHGPRQLGASEGAIQPLEGRKPRLILLASGGRTAAAGMAATTVLGRQVVVLAYSLARHPPLRPPPDRWMRLMLLAVEADLASLGAWECANLCVSLVRLGCVPGASWLDRFGLQVELIKALTEKTEHTLLSRAWLGLRQLRDRQKHQNQNQQQQQKLNEQPPALGGSGRP</sequence>
<proteinExistence type="predicted"/>
<feature type="compositionally biased region" description="Low complexity" evidence="1">
    <location>
        <begin position="1055"/>
        <end position="1077"/>
    </location>
</feature>
<accession>A0ABQ5SMD1</accession>
<keyword evidence="3" id="KW-1185">Reference proteome</keyword>
<feature type="region of interest" description="Disordered" evidence="1">
    <location>
        <begin position="1377"/>
        <end position="1433"/>
    </location>
</feature>
<reference evidence="2 3" key="1">
    <citation type="journal article" date="2023" name="IScience">
        <title>Expanded male sex-determining region conserved during the evolution of homothallism in the green alga Volvox.</title>
        <authorList>
            <person name="Yamamoto K."/>
            <person name="Matsuzaki R."/>
            <person name="Mahakham W."/>
            <person name="Heman W."/>
            <person name="Sekimoto H."/>
            <person name="Kawachi M."/>
            <person name="Minakuchi Y."/>
            <person name="Toyoda A."/>
            <person name="Nozaki H."/>
        </authorList>
    </citation>
    <scope>NUCLEOTIDE SEQUENCE [LARGE SCALE GENOMIC DNA]</scope>
    <source>
        <strain evidence="2 3">NIES-4468</strain>
    </source>
</reference>
<name>A0ABQ5SMD1_9CHLO</name>
<feature type="region of interest" description="Disordered" evidence="1">
    <location>
        <begin position="769"/>
        <end position="838"/>
    </location>
</feature>
<feature type="region of interest" description="Disordered" evidence="1">
    <location>
        <begin position="1968"/>
        <end position="2040"/>
    </location>
</feature>
<organism evidence="2 3">
    <name type="scientific">Volvox africanus</name>
    <dbReference type="NCBI Taxonomy" id="51714"/>
    <lineage>
        <taxon>Eukaryota</taxon>
        <taxon>Viridiplantae</taxon>
        <taxon>Chlorophyta</taxon>
        <taxon>core chlorophytes</taxon>
        <taxon>Chlorophyceae</taxon>
        <taxon>CS clade</taxon>
        <taxon>Chlamydomonadales</taxon>
        <taxon>Volvocaceae</taxon>
        <taxon>Volvox</taxon>
    </lineage>
</organism>
<feature type="compositionally biased region" description="Gly residues" evidence="1">
    <location>
        <begin position="284"/>
        <end position="294"/>
    </location>
</feature>
<feature type="region of interest" description="Disordered" evidence="1">
    <location>
        <begin position="916"/>
        <end position="936"/>
    </location>
</feature>
<feature type="compositionally biased region" description="Basic and acidic residues" evidence="1">
    <location>
        <begin position="922"/>
        <end position="936"/>
    </location>
</feature>
<feature type="compositionally biased region" description="Low complexity" evidence="1">
    <location>
        <begin position="395"/>
        <end position="407"/>
    </location>
</feature>
<feature type="compositionally biased region" description="Basic and acidic residues" evidence="1">
    <location>
        <begin position="349"/>
        <end position="358"/>
    </location>
</feature>
<feature type="region of interest" description="Disordered" evidence="1">
    <location>
        <begin position="1607"/>
        <end position="1627"/>
    </location>
</feature>
<feature type="region of interest" description="Disordered" evidence="1">
    <location>
        <begin position="1025"/>
        <end position="1077"/>
    </location>
</feature>
<feature type="region of interest" description="Disordered" evidence="1">
    <location>
        <begin position="257"/>
        <end position="409"/>
    </location>
</feature>
<evidence type="ECO:0000256" key="1">
    <source>
        <dbReference type="SAM" id="MobiDB-lite"/>
    </source>
</evidence>
<dbReference type="EMBL" id="BSDZ01000103">
    <property type="protein sequence ID" value="GLI71147.1"/>
    <property type="molecule type" value="Genomic_DNA"/>
</dbReference>
<evidence type="ECO:0000313" key="3">
    <source>
        <dbReference type="Proteomes" id="UP001165090"/>
    </source>
</evidence>
<protein>
    <submittedName>
        <fullName evidence="2">Uncharacterized protein</fullName>
    </submittedName>
</protein>
<evidence type="ECO:0000313" key="2">
    <source>
        <dbReference type="EMBL" id="GLI71147.1"/>
    </source>
</evidence>
<gene>
    <name evidence="2" type="ORF">VaNZ11_016247</name>
</gene>
<feature type="compositionally biased region" description="Polar residues" evidence="1">
    <location>
        <begin position="800"/>
        <end position="815"/>
    </location>
</feature>
<comment type="caution">
    <text evidence="2">The sequence shown here is derived from an EMBL/GenBank/DDBJ whole genome shotgun (WGS) entry which is preliminary data.</text>
</comment>
<feature type="compositionally biased region" description="Low complexity" evidence="1">
    <location>
        <begin position="1392"/>
        <end position="1409"/>
    </location>
</feature>
<feature type="compositionally biased region" description="Low complexity" evidence="1">
    <location>
        <begin position="365"/>
        <end position="381"/>
    </location>
</feature>
<dbReference type="Proteomes" id="UP001165090">
    <property type="component" value="Unassembled WGS sequence"/>
</dbReference>
<feature type="compositionally biased region" description="Low complexity" evidence="1">
    <location>
        <begin position="1025"/>
        <end position="1044"/>
    </location>
</feature>
<feature type="region of interest" description="Disordered" evidence="1">
    <location>
        <begin position="1"/>
        <end position="20"/>
    </location>
</feature>
<feature type="region of interest" description="Disordered" evidence="1">
    <location>
        <begin position="57"/>
        <end position="76"/>
    </location>
</feature>
<feature type="region of interest" description="Disordered" evidence="1">
    <location>
        <begin position="2168"/>
        <end position="2195"/>
    </location>
</feature>